<evidence type="ECO:0000313" key="2">
    <source>
        <dbReference type="Proteomes" id="UP001197741"/>
    </source>
</evidence>
<reference evidence="1" key="1">
    <citation type="submission" date="2021-10" db="EMBL/GenBank/DDBJ databases">
        <title>Collection of gut derived symbiotic bacterial strains cultured from healthy donors.</title>
        <authorList>
            <person name="Lin H."/>
            <person name="Littmann E."/>
            <person name="Kohout C."/>
            <person name="Pamer E.G."/>
        </authorList>
    </citation>
    <scope>NUCLEOTIDE SEQUENCE</scope>
    <source>
        <strain evidence="1">DFI.7.28A</strain>
    </source>
</reference>
<gene>
    <name evidence="1" type="ORF">LIZ82_10135</name>
</gene>
<sequence length="52" mass="6365">MTTMYRFDQLHRERKPLALLKNHEWGFDFIRSFKARHKRENCVFDAAPEPET</sequence>
<dbReference type="EMBL" id="JAJCJQ010000015">
    <property type="protein sequence ID" value="MCB6961244.1"/>
    <property type="molecule type" value="Genomic_DNA"/>
</dbReference>
<accession>A0AAW4UJH6</accession>
<proteinExistence type="predicted"/>
<evidence type="ECO:0000313" key="1">
    <source>
        <dbReference type="EMBL" id="MCB6961244.1"/>
    </source>
</evidence>
<organism evidence="1 2">
    <name type="scientific">Agathobacter rectalis</name>
    <dbReference type="NCBI Taxonomy" id="39491"/>
    <lineage>
        <taxon>Bacteria</taxon>
        <taxon>Bacillati</taxon>
        <taxon>Bacillota</taxon>
        <taxon>Clostridia</taxon>
        <taxon>Lachnospirales</taxon>
        <taxon>Lachnospiraceae</taxon>
        <taxon>Agathobacter</taxon>
    </lineage>
</organism>
<protein>
    <submittedName>
        <fullName evidence="1">Uncharacterized protein</fullName>
    </submittedName>
</protein>
<dbReference type="AlphaFoldDB" id="A0AAW4UJH6"/>
<comment type="caution">
    <text evidence="1">The sequence shown here is derived from an EMBL/GenBank/DDBJ whole genome shotgun (WGS) entry which is preliminary data.</text>
</comment>
<name>A0AAW4UJH6_9FIRM</name>
<dbReference type="Proteomes" id="UP001197741">
    <property type="component" value="Unassembled WGS sequence"/>
</dbReference>
<dbReference type="RefSeq" id="WP_306768473.1">
    <property type="nucleotide sequence ID" value="NZ_CP143947.1"/>
</dbReference>